<sequence>MKIVEQDLYTIVEDEKNDVKKFTSYIEKEGYKEIKDKNVVIDILNYGKVGLPELLAFLPISNQHRANKHSFVLVSETLMIDDVPEELIVVPTLKEAKDVIQMEEIERDLDAF</sequence>
<proteinExistence type="predicted"/>
<evidence type="ECO:0000313" key="2">
    <source>
        <dbReference type="Proteomes" id="UP001230915"/>
    </source>
</evidence>
<reference evidence="1 2" key="1">
    <citation type="submission" date="2023-08" db="EMBL/GenBank/DDBJ databases">
        <title>Mesonia sp. MT50, isolated from deep-sea sediment of the Mariana Trench.</title>
        <authorList>
            <person name="Fu H."/>
        </authorList>
    </citation>
    <scope>NUCLEOTIDE SEQUENCE [LARGE SCALE GENOMIC DNA]</scope>
    <source>
        <strain evidence="1 2">MT50</strain>
    </source>
</reference>
<organism evidence="1 2">
    <name type="scientific">Mesonia profundi</name>
    <dbReference type="NCBI Taxonomy" id="3070998"/>
    <lineage>
        <taxon>Bacteria</taxon>
        <taxon>Pseudomonadati</taxon>
        <taxon>Bacteroidota</taxon>
        <taxon>Flavobacteriia</taxon>
        <taxon>Flavobacteriales</taxon>
        <taxon>Flavobacteriaceae</taxon>
        <taxon>Mesonia</taxon>
    </lineage>
</organism>
<dbReference type="RefSeq" id="WP_308865197.1">
    <property type="nucleotide sequence ID" value="NZ_JAVHUL010000034.1"/>
</dbReference>
<protein>
    <submittedName>
        <fullName evidence="1">Ribonuclease Z</fullName>
    </submittedName>
</protein>
<comment type="caution">
    <text evidence="1">The sequence shown here is derived from an EMBL/GenBank/DDBJ whole genome shotgun (WGS) entry which is preliminary data.</text>
</comment>
<dbReference type="Proteomes" id="UP001230915">
    <property type="component" value="Unassembled WGS sequence"/>
</dbReference>
<evidence type="ECO:0000313" key="1">
    <source>
        <dbReference type="EMBL" id="MDQ7918204.1"/>
    </source>
</evidence>
<name>A0ABU1A5F2_9FLAO</name>
<keyword evidence="2" id="KW-1185">Reference proteome</keyword>
<gene>
    <name evidence="1" type="ORF">RBU60_11510</name>
</gene>
<dbReference type="EMBL" id="JAVHUL010000034">
    <property type="protein sequence ID" value="MDQ7918204.1"/>
    <property type="molecule type" value="Genomic_DNA"/>
</dbReference>
<accession>A0ABU1A5F2</accession>